<evidence type="ECO:0000313" key="3">
    <source>
        <dbReference type="Proteomes" id="UP000016926"/>
    </source>
</evidence>
<dbReference type="GeneID" id="27365516"/>
<proteinExistence type="predicted"/>
<evidence type="ECO:0000313" key="2">
    <source>
        <dbReference type="EMBL" id="EMS21856.1"/>
    </source>
</evidence>
<feature type="region of interest" description="Disordered" evidence="1">
    <location>
        <begin position="1"/>
        <end position="20"/>
    </location>
</feature>
<feature type="compositionally biased region" description="Polar residues" evidence="1">
    <location>
        <begin position="1"/>
        <end position="16"/>
    </location>
</feature>
<dbReference type="HOGENOM" id="CLU_1482794_0_0_1"/>
<dbReference type="RefSeq" id="XP_016272975.1">
    <property type="nucleotide sequence ID" value="XM_016415185.1"/>
</dbReference>
<sequence length="182" mass="20148">MPDNQASLPSGPSFTHTAGRKAPSYRSYFTDPFGQLLSSINRRDLAVTFLRSKPAHAFRDGAREVLDADWWAVTFRHKDDYLHALAVRDRLEKDERELGSLVYKALSASNVDEEGLMLECGRAYGALLKSLAVPGKGINAPGGFVYVNGKPVSTTFESLSHRQSVGISSIFFPVPRQAFARW</sequence>
<reference evidence="2 3" key="1">
    <citation type="journal article" date="2012" name="Nat. Commun.">
        <title>A multi-omic map of the lipid-producing yeast Rhodosporidium toruloides.</title>
        <authorList>
            <person name="Zhu Z."/>
            <person name="Zhang S."/>
            <person name="Liu H."/>
            <person name="Shen H."/>
            <person name="Lin X."/>
            <person name="Yang F."/>
            <person name="Zhou Y.J."/>
            <person name="Jin G."/>
            <person name="Ye M."/>
            <person name="Zou H."/>
            <person name="Zou H."/>
            <person name="Zhao Z.K."/>
        </authorList>
    </citation>
    <scope>NUCLEOTIDE SEQUENCE [LARGE SCALE GENOMIC DNA]</scope>
    <source>
        <strain evidence="2 3">NP11</strain>
    </source>
</reference>
<accession>M7WUV8</accession>
<gene>
    <name evidence="2" type="ORF">RHTO_01503</name>
</gene>
<keyword evidence="3" id="KW-1185">Reference proteome</keyword>
<dbReference type="OrthoDB" id="10330136at2759"/>
<dbReference type="AlphaFoldDB" id="M7WUV8"/>
<dbReference type="EMBL" id="KB722654">
    <property type="protein sequence ID" value="EMS21856.1"/>
    <property type="molecule type" value="Genomic_DNA"/>
</dbReference>
<dbReference type="Proteomes" id="UP000016926">
    <property type="component" value="Unassembled WGS sequence"/>
</dbReference>
<organism evidence="2 3">
    <name type="scientific">Rhodotorula toruloides (strain NP11)</name>
    <name type="common">Yeast</name>
    <name type="synonym">Rhodosporidium toruloides</name>
    <dbReference type="NCBI Taxonomy" id="1130832"/>
    <lineage>
        <taxon>Eukaryota</taxon>
        <taxon>Fungi</taxon>
        <taxon>Dikarya</taxon>
        <taxon>Basidiomycota</taxon>
        <taxon>Pucciniomycotina</taxon>
        <taxon>Microbotryomycetes</taxon>
        <taxon>Sporidiobolales</taxon>
        <taxon>Sporidiobolaceae</taxon>
        <taxon>Rhodotorula</taxon>
    </lineage>
</organism>
<protein>
    <submittedName>
        <fullName evidence="2">Uncharacterized protein</fullName>
    </submittedName>
</protein>
<name>M7WUV8_RHOT1</name>
<evidence type="ECO:0000256" key="1">
    <source>
        <dbReference type="SAM" id="MobiDB-lite"/>
    </source>
</evidence>